<comment type="caution">
    <text evidence="5">The sequence shown here is derived from an EMBL/GenBank/DDBJ whole genome shotgun (WGS) entry which is preliminary data.</text>
</comment>
<feature type="chain" id="PRO_5036221094" description="CUB domain-containing protein" evidence="4">
    <location>
        <begin position="18"/>
        <end position="277"/>
    </location>
</feature>
<dbReference type="Pfam" id="PF00057">
    <property type="entry name" value="Ldl_recept_a"/>
    <property type="match status" value="1"/>
</dbReference>
<evidence type="ECO:0000313" key="5">
    <source>
        <dbReference type="EMBL" id="CAD5216448.1"/>
    </source>
</evidence>
<dbReference type="SMART" id="SM00192">
    <property type="entry name" value="LDLa"/>
    <property type="match status" value="1"/>
</dbReference>
<gene>
    <name evidence="5" type="ORF">BOKJ2_LOCUS6598</name>
</gene>
<feature type="transmembrane region" description="Helical" evidence="3">
    <location>
        <begin position="186"/>
        <end position="210"/>
    </location>
</feature>
<dbReference type="EMBL" id="CAJFDH010000003">
    <property type="protein sequence ID" value="CAD5216448.1"/>
    <property type="molecule type" value="Genomic_DNA"/>
</dbReference>
<comment type="caution">
    <text evidence="2">Lacks conserved residue(s) required for the propagation of feature annotation.</text>
</comment>
<dbReference type="OrthoDB" id="9988974at2759"/>
<feature type="signal peptide" evidence="4">
    <location>
        <begin position="1"/>
        <end position="17"/>
    </location>
</feature>
<protein>
    <recommendedName>
        <fullName evidence="7">CUB domain-containing protein</fullName>
    </recommendedName>
</protein>
<keyword evidence="3" id="KW-1133">Transmembrane helix</keyword>
<dbReference type="PROSITE" id="PS50068">
    <property type="entry name" value="LDLRA_2"/>
    <property type="match status" value="1"/>
</dbReference>
<dbReference type="InterPro" id="IPR023415">
    <property type="entry name" value="LDLR_class-A_CS"/>
</dbReference>
<name>A0A811KMC9_9BILA</name>
<sequence>MQRFWPFFFYLFGPIRAILVHKSVDVGALVHARKLLPQFYQTIHLEVNTSSAHGFLIVFENHMEMSTENCRLLDSLAKFQLNNRNISFGCFHYLVHYSESPLKIRVIPALFEPLKAYLKLHVTATRLGCTAKDLRYKQCPNNKQFCVSRSLFCDGNDNCGMGSDEQNCSEPPQRIALSIVDNRNHVHLAVILGSLAVVTFFAGVASIFLYQWYQRARRGYCSKYVKNMFGAKKKEPSNFEAEETVALLTLGLKNLYIPLPGNRRLSHYAQVKYGTVW</sequence>
<keyword evidence="6" id="KW-1185">Reference proteome</keyword>
<evidence type="ECO:0008006" key="7">
    <source>
        <dbReference type="Google" id="ProtNLM"/>
    </source>
</evidence>
<keyword evidence="3" id="KW-0472">Membrane</keyword>
<dbReference type="Proteomes" id="UP000783686">
    <property type="component" value="Unassembled WGS sequence"/>
</dbReference>
<dbReference type="InterPro" id="IPR036055">
    <property type="entry name" value="LDL_receptor-like_sf"/>
</dbReference>
<evidence type="ECO:0000256" key="3">
    <source>
        <dbReference type="SAM" id="Phobius"/>
    </source>
</evidence>
<dbReference type="Proteomes" id="UP000614601">
    <property type="component" value="Unassembled WGS sequence"/>
</dbReference>
<proteinExistence type="predicted"/>
<evidence type="ECO:0000256" key="2">
    <source>
        <dbReference type="PROSITE-ProRule" id="PRU00124"/>
    </source>
</evidence>
<keyword evidence="3" id="KW-0812">Transmembrane</keyword>
<dbReference type="Gene3D" id="4.10.400.10">
    <property type="entry name" value="Low-density Lipoprotein Receptor"/>
    <property type="match status" value="1"/>
</dbReference>
<dbReference type="InterPro" id="IPR002172">
    <property type="entry name" value="LDrepeatLR_classA_rpt"/>
</dbReference>
<accession>A0A811KMC9</accession>
<dbReference type="EMBL" id="CAJFCW020000003">
    <property type="protein sequence ID" value="CAG9105973.1"/>
    <property type="molecule type" value="Genomic_DNA"/>
</dbReference>
<feature type="disulfide bond" evidence="2">
    <location>
        <begin position="153"/>
        <end position="168"/>
    </location>
</feature>
<dbReference type="SUPFAM" id="SSF57424">
    <property type="entry name" value="LDL receptor-like module"/>
    <property type="match status" value="1"/>
</dbReference>
<reference evidence="5" key="1">
    <citation type="submission" date="2020-09" db="EMBL/GenBank/DDBJ databases">
        <authorList>
            <person name="Kikuchi T."/>
        </authorList>
    </citation>
    <scope>NUCLEOTIDE SEQUENCE</scope>
    <source>
        <strain evidence="5">SH1</strain>
    </source>
</reference>
<keyword evidence="1 2" id="KW-1015">Disulfide bond</keyword>
<dbReference type="CDD" id="cd00112">
    <property type="entry name" value="LDLa"/>
    <property type="match status" value="1"/>
</dbReference>
<evidence type="ECO:0000256" key="4">
    <source>
        <dbReference type="SAM" id="SignalP"/>
    </source>
</evidence>
<dbReference type="AlphaFoldDB" id="A0A811KMC9"/>
<dbReference type="PROSITE" id="PS01209">
    <property type="entry name" value="LDLRA_1"/>
    <property type="match status" value="1"/>
</dbReference>
<evidence type="ECO:0000313" key="6">
    <source>
        <dbReference type="Proteomes" id="UP000614601"/>
    </source>
</evidence>
<keyword evidence="4" id="KW-0732">Signal</keyword>
<organism evidence="5 6">
    <name type="scientific">Bursaphelenchus okinawaensis</name>
    <dbReference type="NCBI Taxonomy" id="465554"/>
    <lineage>
        <taxon>Eukaryota</taxon>
        <taxon>Metazoa</taxon>
        <taxon>Ecdysozoa</taxon>
        <taxon>Nematoda</taxon>
        <taxon>Chromadorea</taxon>
        <taxon>Rhabditida</taxon>
        <taxon>Tylenchina</taxon>
        <taxon>Tylenchomorpha</taxon>
        <taxon>Aphelenchoidea</taxon>
        <taxon>Aphelenchoididae</taxon>
        <taxon>Bursaphelenchus</taxon>
    </lineage>
</organism>
<evidence type="ECO:0000256" key="1">
    <source>
        <dbReference type="ARBA" id="ARBA00023157"/>
    </source>
</evidence>